<name>A0AAX3MSV7_9BACL</name>
<evidence type="ECO:0000259" key="7">
    <source>
        <dbReference type="Pfam" id="PF07532"/>
    </source>
</evidence>
<evidence type="ECO:0000256" key="2">
    <source>
        <dbReference type="ARBA" id="ARBA00022729"/>
    </source>
</evidence>
<dbReference type="InterPro" id="IPR011081">
    <property type="entry name" value="Big_4"/>
</dbReference>
<keyword evidence="3 6" id="KW-0378">Hydrolase</keyword>
<dbReference type="InterPro" id="IPR006710">
    <property type="entry name" value="Glyco_hydro_43"/>
</dbReference>
<dbReference type="SUPFAM" id="SSF75005">
    <property type="entry name" value="Arabinanase/levansucrase/invertase"/>
    <property type="match status" value="1"/>
</dbReference>
<gene>
    <name evidence="8" type="ORF">PUW23_13705</name>
    <name evidence="9" type="ORF">PUW25_13450</name>
</gene>
<feature type="site" description="Important for catalytic activity, responsible for pKa modulation of the active site Glu and correct orientation of both the proton donor and substrate" evidence="5">
    <location>
        <position position="191"/>
    </location>
</feature>
<feature type="domain" description="Bacterial Ig-like" evidence="7">
    <location>
        <begin position="6"/>
        <end position="62"/>
    </location>
</feature>
<dbReference type="Proteomes" id="UP001220962">
    <property type="component" value="Chromosome"/>
</dbReference>
<evidence type="ECO:0000256" key="1">
    <source>
        <dbReference type="ARBA" id="ARBA00009865"/>
    </source>
</evidence>
<dbReference type="GO" id="GO:0004553">
    <property type="term" value="F:hydrolase activity, hydrolyzing O-glycosyl compounds"/>
    <property type="evidence" value="ECO:0007669"/>
    <property type="project" value="InterPro"/>
</dbReference>
<dbReference type="AlphaFoldDB" id="A0AAX3MSV7"/>
<dbReference type="Proteomes" id="UP001221519">
    <property type="component" value="Chromosome"/>
</dbReference>
<keyword evidence="11" id="KW-1185">Reference proteome</keyword>
<evidence type="ECO:0000256" key="5">
    <source>
        <dbReference type="PIRSR" id="PIRSR606710-2"/>
    </source>
</evidence>
<dbReference type="PANTHER" id="PTHR43817">
    <property type="entry name" value="GLYCOSYL HYDROLASE"/>
    <property type="match status" value="1"/>
</dbReference>
<organism evidence="8 10">
    <name type="scientific">Paenibacillus urinalis</name>
    <dbReference type="NCBI Taxonomy" id="521520"/>
    <lineage>
        <taxon>Bacteria</taxon>
        <taxon>Bacillati</taxon>
        <taxon>Bacillota</taxon>
        <taxon>Bacilli</taxon>
        <taxon>Bacillales</taxon>
        <taxon>Paenibacillaceae</taxon>
        <taxon>Paenibacillus</taxon>
    </lineage>
</organism>
<accession>A0AAX3MSV7</accession>
<dbReference type="GO" id="GO:0005975">
    <property type="term" value="P:carbohydrate metabolic process"/>
    <property type="evidence" value="ECO:0007669"/>
    <property type="project" value="InterPro"/>
</dbReference>
<dbReference type="CDD" id="cd18817">
    <property type="entry name" value="GH43f_LbAraf43-like"/>
    <property type="match status" value="1"/>
</dbReference>
<protein>
    <submittedName>
        <fullName evidence="8">Family 43 glycosylhydrolase</fullName>
    </submittedName>
</protein>
<evidence type="ECO:0000256" key="4">
    <source>
        <dbReference type="ARBA" id="ARBA00023295"/>
    </source>
</evidence>
<dbReference type="EMBL" id="CP118108">
    <property type="protein sequence ID" value="WDI00311.1"/>
    <property type="molecule type" value="Genomic_DNA"/>
</dbReference>
<evidence type="ECO:0000313" key="11">
    <source>
        <dbReference type="Proteomes" id="UP001221519"/>
    </source>
</evidence>
<sequence>MKITDINDYSVSLEMGESVLLPQRVEVRLEGGIKTTFPVVWEEIDSTLLERPGTITVEGVVKNEEFPDPLVMNRADPYVLKHTDGYYYFTGSVPEYDRIILRRSRTICGLSNAEEIVIWTRHGEGEMGSHIWAPELHYIDGNWYLYFAAGRSDDKWAIRPYVLECIEDNPLTGRWMEKGRIKLPVESFSLDATTFKHREERYLVWAQIVEDSCLYIARMDTPWSIATEPVKISSPEYEWEIQRHRVNEGPAVLVKNGRVFMAYSASGTDDRYCMGLLTADETSNLLDPSSWTKSQELVFVSNESTSQFGPGHNSFVMSNDDYEILFVYHARSYKEITGEPLYDPNRHARVQQLLWLSDGTPYFGEPGWTLETAGHTAKAKITIRKK</sequence>
<evidence type="ECO:0000313" key="8">
    <source>
        <dbReference type="EMBL" id="WDH80615.1"/>
    </source>
</evidence>
<keyword evidence="4 6" id="KW-0326">Glycosidase</keyword>
<dbReference type="InterPro" id="IPR023296">
    <property type="entry name" value="Glyco_hydro_beta-prop_sf"/>
</dbReference>
<comment type="similarity">
    <text evidence="1 6">Belongs to the glycosyl hydrolase 43 family.</text>
</comment>
<dbReference type="EMBL" id="CP118101">
    <property type="protein sequence ID" value="WDH80615.1"/>
    <property type="molecule type" value="Genomic_DNA"/>
</dbReference>
<reference evidence="8 11" key="1">
    <citation type="submission" date="2023-02" db="EMBL/GenBank/DDBJ databases">
        <title>Pathogen: clinical or host-associated sample.</title>
        <authorList>
            <person name="Hergert J."/>
            <person name="Casey R."/>
            <person name="Wagner J."/>
            <person name="Young E.L."/>
            <person name="Oakeson K.F."/>
        </authorList>
    </citation>
    <scope>NUCLEOTIDE SEQUENCE</scope>
    <source>
        <strain evidence="9 11">2022CK-00829</strain>
        <strain evidence="8">2022CK-00830</strain>
    </source>
</reference>
<evidence type="ECO:0000256" key="3">
    <source>
        <dbReference type="ARBA" id="ARBA00022801"/>
    </source>
</evidence>
<dbReference type="PANTHER" id="PTHR43817:SF1">
    <property type="entry name" value="HYDROLASE, FAMILY 43, PUTATIVE (AFU_ORTHOLOGUE AFUA_3G01660)-RELATED"/>
    <property type="match status" value="1"/>
</dbReference>
<evidence type="ECO:0000313" key="10">
    <source>
        <dbReference type="Proteomes" id="UP001220962"/>
    </source>
</evidence>
<evidence type="ECO:0000313" key="9">
    <source>
        <dbReference type="EMBL" id="WDI00311.1"/>
    </source>
</evidence>
<proteinExistence type="inferred from homology"/>
<dbReference type="Pfam" id="PF07532">
    <property type="entry name" value="Big_4"/>
    <property type="match status" value="1"/>
</dbReference>
<keyword evidence="2" id="KW-0732">Signal</keyword>
<evidence type="ECO:0000256" key="6">
    <source>
        <dbReference type="RuleBase" id="RU361187"/>
    </source>
</evidence>
<dbReference type="Gene3D" id="2.115.10.20">
    <property type="entry name" value="Glycosyl hydrolase domain, family 43"/>
    <property type="match status" value="1"/>
</dbReference>
<dbReference type="RefSeq" id="WP_047911908.1">
    <property type="nucleotide sequence ID" value="NZ_CP118101.1"/>
</dbReference>
<dbReference type="Pfam" id="PF04616">
    <property type="entry name" value="Glyco_hydro_43"/>
    <property type="match status" value="1"/>
</dbReference>